<protein>
    <submittedName>
        <fullName evidence="1">Uncharacterized protein</fullName>
    </submittedName>
</protein>
<gene>
    <name evidence="1" type="ORF">EVA_11367</name>
</gene>
<accession>J9CKE1</accession>
<evidence type="ECO:0000313" key="1">
    <source>
        <dbReference type="EMBL" id="EJX00526.1"/>
    </source>
</evidence>
<comment type="caution">
    <text evidence="1">The sequence shown here is derived from an EMBL/GenBank/DDBJ whole genome shotgun (WGS) entry which is preliminary data.</text>
</comment>
<reference evidence="1" key="1">
    <citation type="journal article" date="2012" name="PLoS ONE">
        <title>Gene sets for utilization of primary and secondary nutrition supplies in the distal gut of endangered iberian lynx.</title>
        <authorList>
            <person name="Alcaide M."/>
            <person name="Messina E."/>
            <person name="Richter M."/>
            <person name="Bargiela R."/>
            <person name="Peplies J."/>
            <person name="Huws S.A."/>
            <person name="Newbold C.J."/>
            <person name="Golyshin P.N."/>
            <person name="Simon M.A."/>
            <person name="Lopez G."/>
            <person name="Yakimov M.M."/>
            <person name="Ferrer M."/>
        </authorList>
    </citation>
    <scope>NUCLEOTIDE SEQUENCE</scope>
</reference>
<proteinExistence type="predicted"/>
<sequence>DFNNLRDLFGPKRKKWAFKKEKRTKARPKK</sequence>
<dbReference type="AlphaFoldDB" id="J9CKE1"/>
<name>J9CKE1_9ZZZZ</name>
<dbReference type="EMBL" id="AMCI01003332">
    <property type="protein sequence ID" value="EJX00526.1"/>
    <property type="molecule type" value="Genomic_DNA"/>
</dbReference>
<feature type="non-terminal residue" evidence="1">
    <location>
        <position position="1"/>
    </location>
</feature>
<organism evidence="1">
    <name type="scientific">gut metagenome</name>
    <dbReference type="NCBI Taxonomy" id="749906"/>
    <lineage>
        <taxon>unclassified sequences</taxon>
        <taxon>metagenomes</taxon>
        <taxon>organismal metagenomes</taxon>
    </lineage>
</organism>